<dbReference type="AlphaFoldDB" id="A0A939DL13"/>
<organism evidence="6 7">
    <name type="scientific">Bowmanella dokdonensis</name>
    <dbReference type="NCBI Taxonomy" id="751969"/>
    <lineage>
        <taxon>Bacteria</taxon>
        <taxon>Pseudomonadati</taxon>
        <taxon>Pseudomonadota</taxon>
        <taxon>Gammaproteobacteria</taxon>
        <taxon>Alteromonadales</taxon>
        <taxon>Alteromonadaceae</taxon>
        <taxon>Bowmanella</taxon>
    </lineage>
</organism>
<evidence type="ECO:0000259" key="5">
    <source>
        <dbReference type="PROSITE" id="PS51891"/>
    </source>
</evidence>
<keyword evidence="3" id="KW-0862">Zinc</keyword>
<gene>
    <name evidence="6" type="ORF">J0A66_05470</name>
</gene>
<dbReference type="GO" id="GO:0016846">
    <property type="term" value="F:carbon-sulfur lyase activity"/>
    <property type="evidence" value="ECO:0007669"/>
    <property type="project" value="InterPro"/>
</dbReference>
<feature type="domain" description="CENP-V/GFA" evidence="5">
    <location>
        <begin position="1"/>
        <end position="99"/>
    </location>
</feature>
<protein>
    <submittedName>
        <fullName evidence="6">GFA family protein</fullName>
    </submittedName>
</protein>
<evidence type="ECO:0000256" key="1">
    <source>
        <dbReference type="ARBA" id="ARBA00005495"/>
    </source>
</evidence>
<dbReference type="PANTHER" id="PTHR33337">
    <property type="entry name" value="GFA DOMAIN-CONTAINING PROTEIN"/>
    <property type="match status" value="1"/>
</dbReference>
<dbReference type="InterPro" id="IPR006913">
    <property type="entry name" value="CENP-V/GFA"/>
</dbReference>
<proteinExistence type="inferred from homology"/>
<evidence type="ECO:0000313" key="7">
    <source>
        <dbReference type="Proteomes" id="UP000664654"/>
    </source>
</evidence>
<evidence type="ECO:0000256" key="2">
    <source>
        <dbReference type="ARBA" id="ARBA00022723"/>
    </source>
</evidence>
<dbReference type="EMBL" id="JAFKCV010000002">
    <property type="protein sequence ID" value="MBN7824673.1"/>
    <property type="molecule type" value="Genomic_DNA"/>
</dbReference>
<keyword evidence="2" id="KW-0479">Metal-binding</keyword>
<dbReference type="InterPro" id="IPR011057">
    <property type="entry name" value="Mss4-like_sf"/>
</dbReference>
<reference evidence="6" key="1">
    <citation type="submission" date="2021-03" db="EMBL/GenBank/DDBJ databases">
        <title>novel species isolated from a fishpond in China.</title>
        <authorList>
            <person name="Lu H."/>
            <person name="Cai Z."/>
        </authorList>
    </citation>
    <scope>NUCLEOTIDE SEQUENCE</scope>
    <source>
        <strain evidence="6">JCM 30855</strain>
    </source>
</reference>
<evidence type="ECO:0000256" key="4">
    <source>
        <dbReference type="ARBA" id="ARBA00023239"/>
    </source>
</evidence>
<name>A0A939DL13_9ALTE</name>
<keyword evidence="4" id="KW-0456">Lyase</keyword>
<dbReference type="PANTHER" id="PTHR33337:SF40">
    <property type="entry name" value="CENP-V_GFA DOMAIN-CONTAINING PROTEIN-RELATED"/>
    <property type="match status" value="1"/>
</dbReference>
<evidence type="ECO:0000256" key="3">
    <source>
        <dbReference type="ARBA" id="ARBA00022833"/>
    </source>
</evidence>
<dbReference type="Gene3D" id="3.90.1590.10">
    <property type="entry name" value="glutathione-dependent formaldehyde- activating enzyme (gfa)"/>
    <property type="match status" value="1"/>
</dbReference>
<dbReference type="PROSITE" id="PS51891">
    <property type="entry name" value="CENP_V_GFA"/>
    <property type="match status" value="1"/>
</dbReference>
<sequence>MCRKFHGAAFGTLVGVSEFRWLAGQALVREYRADNGTSRLFCTNCGASLAFRSKGAPSDGLEIAIALFDEPVPVKPGAHIYTRYQANWTLIADGLPQYPEGRGE</sequence>
<evidence type="ECO:0000313" key="6">
    <source>
        <dbReference type="EMBL" id="MBN7824673.1"/>
    </source>
</evidence>
<keyword evidence="7" id="KW-1185">Reference proteome</keyword>
<dbReference type="SUPFAM" id="SSF51316">
    <property type="entry name" value="Mss4-like"/>
    <property type="match status" value="1"/>
</dbReference>
<comment type="similarity">
    <text evidence="1">Belongs to the Gfa family.</text>
</comment>
<dbReference type="Pfam" id="PF04828">
    <property type="entry name" value="GFA"/>
    <property type="match status" value="1"/>
</dbReference>
<dbReference type="GO" id="GO:0046872">
    <property type="term" value="F:metal ion binding"/>
    <property type="evidence" value="ECO:0007669"/>
    <property type="project" value="UniProtKB-KW"/>
</dbReference>
<accession>A0A939DL13</accession>
<dbReference type="Proteomes" id="UP000664654">
    <property type="component" value="Unassembled WGS sequence"/>
</dbReference>
<comment type="caution">
    <text evidence="6">The sequence shown here is derived from an EMBL/GenBank/DDBJ whole genome shotgun (WGS) entry which is preliminary data.</text>
</comment>